<name>A0A1T4NHM4_9SPIR</name>
<evidence type="ECO:0000313" key="3">
    <source>
        <dbReference type="Proteomes" id="UP000190395"/>
    </source>
</evidence>
<feature type="transmembrane region" description="Helical" evidence="1">
    <location>
        <begin position="54"/>
        <end position="72"/>
    </location>
</feature>
<organism evidence="2 3">
    <name type="scientific">Treponema berlinense</name>
    <dbReference type="NCBI Taxonomy" id="225004"/>
    <lineage>
        <taxon>Bacteria</taxon>
        <taxon>Pseudomonadati</taxon>
        <taxon>Spirochaetota</taxon>
        <taxon>Spirochaetia</taxon>
        <taxon>Spirochaetales</taxon>
        <taxon>Treponemataceae</taxon>
        <taxon>Treponema</taxon>
    </lineage>
</organism>
<evidence type="ECO:0000313" key="2">
    <source>
        <dbReference type="EMBL" id="SJZ78770.1"/>
    </source>
</evidence>
<evidence type="ECO:0008006" key="4">
    <source>
        <dbReference type="Google" id="ProtNLM"/>
    </source>
</evidence>
<keyword evidence="3" id="KW-1185">Reference proteome</keyword>
<feature type="transmembrane region" description="Helical" evidence="1">
    <location>
        <begin position="111"/>
        <end position="129"/>
    </location>
</feature>
<dbReference type="OrthoDB" id="360974at2"/>
<dbReference type="GeneID" id="303367463"/>
<keyword evidence="1" id="KW-0472">Membrane</keyword>
<dbReference type="STRING" id="225004.SAMN02745152_01221"/>
<feature type="transmembrane region" description="Helical" evidence="1">
    <location>
        <begin position="79"/>
        <end position="99"/>
    </location>
</feature>
<gene>
    <name evidence="2" type="ORF">SAMN02745152_01221</name>
</gene>
<dbReference type="Proteomes" id="UP000190395">
    <property type="component" value="Unassembled WGS sequence"/>
</dbReference>
<feature type="transmembrane region" description="Helical" evidence="1">
    <location>
        <begin position="9"/>
        <end position="34"/>
    </location>
</feature>
<proteinExistence type="predicted"/>
<dbReference type="EMBL" id="FUXC01000006">
    <property type="protein sequence ID" value="SJZ78770.1"/>
    <property type="molecule type" value="Genomic_DNA"/>
</dbReference>
<keyword evidence="1" id="KW-1133">Transmembrane helix</keyword>
<accession>A0A1T4NHM4</accession>
<sequence>MAKKSSFNLFYLIGMIAVVVGSFLPIIRISLGILGKIDFTIVDAFKDLSNLDSWLALLMFVAAAIGIILCFVKVSNASMLKTVCLLASIVLGLIFFARGNFFKDWFKITGFGFYIILAGWVIGLIGTFVKK</sequence>
<evidence type="ECO:0000256" key="1">
    <source>
        <dbReference type="SAM" id="Phobius"/>
    </source>
</evidence>
<dbReference type="RefSeq" id="WP_078930967.1">
    <property type="nucleotide sequence ID" value="NZ_CAMCOW010000001.1"/>
</dbReference>
<keyword evidence="1" id="KW-0812">Transmembrane</keyword>
<protein>
    <recommendedName>
        <fullName evidence="4">DUF4064 domain-containing protein</fullName>
    </recommendedName>
</protein>
<dbReference type="AlphaFoldDB" id="A0A1T4NHM4"/>
<reference evidence="2 3" key="1">
    <citation type="submission" date="2017-02" db="EMBL/GenBank/DDBJ databases">
        <authorList>
            <person name="Peterson S.W."/>
        </authorList>
    </citation>
    <scope>NUCLEOTIDE SEQUENCE [LARGE SCALE GENOMIC DNA]</scope>
    <source>
        <strain evidence="2 3">ATCC BAA-909</strain>
    </source>
</reference>